<organism evidence="1 2">
    <name type="scientific">Marinibaculum pumilum</name>
    <dbReference type="NCBI Taxonomy" id="1766165"/>
    <lineage>
        <taxon>Bacteria</taxon>
        <taxon>Pseudomonadati</taxon>
        <taxon>Pseudomonadota</taxon>
        <taxon>Alphaproteobacteria</taxon>
        <taxon>Rhodospirillales</taxon>
        <taxon>Rhodospirillaceae</taxon>
        <taxon>Marinibaculum</taxon>
    </lineage>
</organism>
<evidence type="ECO:0000313" key="1">
    <source>
        <dbReference type="EMBL" id="MFC3230381.1"/>
    </source>
</evidence>
<dbReference type="RefSeq" id="WP_379905503.1">
    <property type="nucleotide sequence ID" value="NZ_JBHRTR010000044.1"/>
</dbReference>
<keyword evidence="2" id="KW-1185">Reference proteome</keyword>
<dbReference type="PANTHER" id="PTHR30121">
    <property type="entry name" value="UNCHARACTERIZED PROTEIN YJGR-RELATED"/>
    <property type="match status" value="1"/>
</dbReference>
<dbReference type="PANTHER" id="PTHR30121:SF12">
    <property type="entry name" value="TYPE IV SECRETION SYSTEM PROTEIN CAGE"/>
    <property type="match status" value="1"/>
</dbReference>
<comment type="caution">
    <text evidence="1">The sequence shown here is derived from an EMBL/GenBank/DDBJ whole genome shotgun (WGS) entry which is preliminary data.</text>
</comment>
<proteinExistence type="predicted"/>
<reference evidence="2" key="1">
    <citation type="journal article" date="2019" name="Int. J. Syst. Evol. Microbiol.">
        <title>The Global Catalogue of Microorganisms (GCM) 10K type strain sequencing project: providing services to taxonomists for standard genome sequencing and annotation.</title>
        <authorList>
            <consortium name="The Broad Institute Genomics Platform"/>
            <consortium name="The Broad Institute Genome Sequencing Center for Infectious Disease"/>
            <person name="Wu L."/>
            <person name="Ma J."/>
        </authorList>
    </citation>
    <scope>NUCLEOTIDE SEQUENCE [LARGE SCALE GENOMIC DNA]</scope>
    <source>
        <strain evidence="2">KCTC 42964</strain>
    </source>
</reference>
<gene>
    <name evidence="1" type="ORF">ACFOGJ_24240</name>
</gene>
<dbReference type="SUPFAM" id="SSF52540">
    <property type="entry name" value="P-loop containing nucleoside triphosphate hydrolases"/>
    <property type="match status" value="1"/>
</dbReference>
<dbReference type="Proteomes" id="UP001595528">
    <property type="component" value="Unassembled WGS sequence"/>
</dbReference>
<dbReference type="Gene3D" id="3.40.50.300">
    <property type="entry name" value="P-loop containing nucleotide triphosphate hydrolases"/>
    <property type="match status" value="1"/>
</dbReference>
<dbReference type="InterPro" id="IPR027417">
    <property type="entry name" value="P-loop_NTPase"/>
</dbReference>
<dbReference type="InterPro" id="IPR051162">
    <property type="entry name" value="T4SS_component"/>
</dbReference>
<sequence length="782" mass="85180">MLETADIARALAPLGIAALGYGLGSWLLGQNGGPQADGRLSDYLPWLGLEEDGRTLRLDRGGLAQVLELEGTVYLGRSSDAVEGLIAQRGDWVRSLERQGVNIRSLSRQRPLAFGAVEEGEGYLGAVNAAWSDYLAGSYERSHHLIVTSPAGEKAALEKAVAGVIALLSPYGPRVLERGAGKERSELLSFLAELVGGFDTDIPADAPFPGALAGVSLEYRPDGVCIARDGARERWTSVLGVQGWPEFTSGDLVRGVMRRRLDVCLVVRGHPVPHGQAVTWSLYRARQARIFRTNRLTMDEWAETSDELGAGKTALVRAEVQLFVTGGSEEEMRASVREVREELGRARVAVVPEGQFGERGSWARLPGYDYPVRPYELTAHNVADLLVWEAEPKGSASCDFGPRPARVIPTAYGRSPYSFVFQASSADLAPPHWMLFGGTGGGKTVASAFLLSGALSAYPDLRIYAFDRDAGLEVLTQALGGRYLMKRDGLELNPFDVPNTPEHRASLERFLALLAEVDDDKSLVQIRDSVIDIMGSTRDGKRRLAVAIGWAFPPDSAVRRGLDKWARGERYGHVFNGQRDAFDPDAARWTCIALDGVANDPRLAGALTYYLFERIQVAVANAGRPHVVFVDESATLLQEPSFRTRIEALLRTARKNRGSVGLAFQEVSGLPEEIAPTIRGNVSSILFLPGSAKYAEELRPYGLSDAEIEFVLGKAETAIPKDIARYPVLLKRAAETVFLDFDLQALGPLLRPFQGGPPAAARMVKLMDELGEDKWLDAFIRG</sequence>
<accession>A0ABV7L6U6</accession>
<evidence type="ECO:0000313" key="2">
    <source>
        <dbReference type="Proteomes" id="UP001595528"/>
    </source>
</evidence>
<protein>
    <submittedName>
        <fullName evidence="1">VirB4 family type IV secretion system protein</fullName>
    </submittedName>
</protein>
<name>A0ABV7L6U6_9PROT</name>
<dbReference type="EMBL" id="JBHRTR010000044">
    <property type="protein sequence ID" value="MFC3230381.1"/>
    <property type="molecule type" value="Genomic_DNA"/>
</dbReference>